<keyword evidence="4" id="KW-1185">Reference proteome</keyword>
<keyword evidence="1" id="KW-0732">Signal</keyword>
<feature type="signal peptide" evidence="1">
    <location>
        <begin position="1"/>
        <end position="20"/>
    </location>
</feature>
<dbReference type="AlphaFoldDB" id="A0A6B9ZH11"/>
<feature type="chain" id="PRO_5025378527" description="Putative beta-lactamase-inhibitor-like PepSY-like domain-containing protein" evidence="1">
    <location>
        <begin position="21"/>
        <end position="154"/>
    </location>
</feature>
<evidence type="ECO:0000259" key="2">
    <source>
        <dbReference type="Pfam" id="PF11396"/>
    </source>
</evidence>
<name>A0A6B9ZH11_9BACT</name>
<dbReference type="SUPFAM" id="SSF160574">
    <property type="entry name" value="BT0923-like"/>
    <property type="match status" value="1"/>
</dbReference>
<dbReference type="InterPro" id="IPR021533">
    <property type="entry name" value="PepSY-like"/>
</dbReference>
<dbReference type="Gene3D" id="3.10.450.360">
    <property type="match status" value="1"/>
</dbReference>
<dbReference type="Pfam" id="PF11396">
    <property type="entry name" value="PepSY_like"/>
    <property type="match status" value="1"/>
</dbReference>
<evidence type="ECO:0000313" key="4">
    <source>
        <dbReference type="Proteomes" id="UP000476411"/>
    </source>
</evidence>
<accession>A0A6B9ZH11</accession>
<dbReference type="Proteomes" id="UP000476411">
    <property type="component" value="Chromosome"/>
</dbReference>
<feature type="domain" description="Putative beta-lactamase-inhibitor-like PepSY-like" evidence="2">
    <location>
        <begin position="67"/>
        <end position="139"/>
    </location>
</feature>
<organism evidence="3 4">
    <name type="scientific">Chitinophaga agri</name>
    <dbReference type="NCBI Taxonomy" id="2703787"/>
    <lineage>
        <taxon>Bacteria</taxon>
        <taxon>Pseudomonadati</taxon>
        <taxon>Bacteroidota</taxon>
        <taxon>Chitinophagia</taxon>
        <taxon>Chitinophagales</taxon>
        <taxon>Chitinophagaceae</taxon>
        <taxon>Chitinophaga</taxon>
    </lineage>
</organism>
<proteinExistence type="predicted"/>
<reference evidence="3 4" key="1">
    <citation type="submission" date="2020-01" db="EMBL/GenBank/DDBJ databases">
        <title>Complete genome sequence of Chitinophaga sp. H33E-04 isolated from quinoa roots.</title>
        <authorList>
            <person name="Weon H.-Y."/>
            <person name="Lee S.A."/>
        </authorList>
    </citation>
    <scope>NUCLEOTIDE SEQUENCE [LARGE SCALE GENOMIC DNA]</scope>
    <source>
        <strain evidence="3 4">H33E-04</strain>
    </source>
</reference>
<sequence>MKKLVLIICVAFISSGTTFAQKKSAKKTKKVVAKKEVVAPVAVKDAFQQNFAVTDAKWSKNYSGHWVANFTKEDVKTTAEYDADGKWVATRSTYAADRLPEMVSSTLRSKYPTATIKDGWKIERSDVAAYYKVNIQDNGVEKSVLVNEGGTVSE</sequence>
<dbReference type="KEGG" id="chih:GWR21_17650"/>
<protein>
    <recommendedName>
        <fullName evidence="2">Putative beta-lactamase-inhibitor-like PepSY-like domain-containing protein</fullName>
    </recommendedName>
</protein>
<dbReference type="EMBL" id="CP048113">
    <property type="protein sequence ID" value="QHS61356.1"/>
    <property type="molecule type" value="Genomic_DNA"/>
</dbReference>
<evidence type="ECO:0000313" key="3">
    <source>
        <dbReference type="EMBL" id="QHS61356.1"/>
    </source>
</evidence>
<evidence type="ECO:0000256" key="1">
    <source>
        <dbReference type="SAM" id="SignalP"/>
    </source>
</evidence>
<dbReference type="RefSeq" id="WP_162333027.1">
    <property type="nucleotide sequence ID" value="NZ_CP048113.1"/>
</dbReference>
<gene>
    <name evidence="3" type="ORF">GWR21_17650</name>
</gene>